<dbReference type="GO" id="GO:0016485">
    <property type="term" value="P:protein processing"/>
    <property type="evidence" value="ECO:0007669"/>
    <property type="project" value="InterPro"/>
</dbReference>
<keyword evidence="5 11" id="KW-0732">Signal</keyword>
<comment type="similarity">
    <text evidence="2">Belongs to the nicastrin family.</text>
</comment>
<evidence type="ECO:0000313" key="13">
    <source>
        <dbReference type="EMBL" id="ORY51569.1"/>
    </source>
</evidence>
<evidence type="ECO:0000256" key="9">
    <source>
        <dbReference type="ARBA" id="ARBA00023180"/>
    </source>
</evidence>
<proteinExistence type="inferred from homology"/>
<evidence type="ECO:0000256" key="1">
    <source>
        <dbReference type="ARBA" id="ARBA00004479"/>
    </source>
</evidence>
<evidence type="ECO:0000256" key="4">
    <source>
        <dbReference type="ARBA" id="ARBA00022692"/>
    </source>
</evidence>
<keyword evidence="14" id="KW-1185">Reference proteome</keyword>
<sequence>MFRFLAALLLSAFVLAQNTYIEGGIYQQIQAFGAVRMLNATGVTGPQTNPTVGVVYQILNTNDLNAFLAFSPTFVKFAVVLPYAMFTPSVIDSLRGSNKLAGLIVIENQGPNFPSPPTESPDDAFPNFQFSLYANSSTPPHAWNPSGSSMLYRSFDFPVFVMPVNLNDLSASQSVGTLLQTAKYNLDRGYTRYPLYSVEFNEFMWGAVDASTCLRRGTCSPVGASSVWGTFSYNISRKDTKNVVVVSSQLDGNGFFHDFVTGAATTASGYVTLLAVANALSQNQAAVTALPSDILFTLFSTEAFGFAGSQRFIQDISSPFQCLKSVDGSTTTSSCNYQGPFCANPCQPTGGFTNLDFNRISAVVELNQWSSRFGEVVHWKCEWYGEENWRDWNASNVNVKFGPATTSGKGLGLPPSSAMSFLAKKKIPAVVLGDFQTSFTNKYYNSIYDDASLFTSDNIAVMCGVATQTARSVFQLADDQVYNTNYPGIFTQSAFTSVPPYMVYNLLANYTAAKRVPGACVSNSNNPNDPNCGNDPTVNCVANQCVYSQTYPHYAYGLGIEMDYSTSKFVVVDAKKPTWVQSGYNSTQQRIRTFLSVSPQYQGMQIGVGLSLTLVATVATYYIQRFVDAKFNSK</sequence>
<evidence type="ECO:0000256" key="2">
    <source>
        <dbReference type="ARBA" id="ARBA00007717"/>
    </source>
</evidence>
<evidence type="ECO:0000256" key="3">
    <source>
        <dbReference type="ARBA" id="ARBA00015303"/>
    </source>
</evidence>
<dbReference type="Pfam" id="PF18266">
    <property type="entry name" value="Ncstrn_small"/>
    <property type="match status" value="1"/>
</dbReference>
<dbReference type="InterPro" id="IPR008710">
    <property type="entry name" value="Nicastrin"/>
</dbReference>
<comment type="caution">
    <text evidence="13">The sequence shown here is derived from an EMBL/GenBank/DDBJ whole genome shotgun (WGS) entry which is preliminary data.</text>
</comment>
<organism evidence="13 14">
    <name type="scientific">Rhizoclosmatium globosum</name>
    <dbReference type="NCBI Taxonomy" id="329046"/>
    <lineage>
        <taxon>Eukaryota</taxon>
        <taxon>Fungi</taxon>
        <taxon>Fungi incertae sedis</taxon>
        <taxon>Chytridiomycota</taxon>
        <taxon>Chytridiomycota incertae sedis</taxon>
        <taxon>Chytridiomycetes</taxon>
        <taxon>Chytridiales</taxon>
        <taxon>Chytriomycetaceae</taxon>
        <taxon>Rhizoclosmatium</taxon>
    </lineage>
</organism>
<feature type="domain" description="Nicastrin small lobe" evidence="12">
    <location>
        <begin position="35"/>
        <end position="206"/>
    </location>
</feature>
<dbReference type="Proteomes" id="UP000193642">
    <property type="component" value="Unassembled WGS sequence"/>
</dbReference>
<keyword evidence="7 10" id="KW-1133">Transmembrane helix</keyword>
<name>A0A1Y2CX06_9FUNG</name>
<evidence type="ECO:0000256" key="7">
    <source>
        <dbReference type="ARBA" id="ARBA00022989"/>
    </source>
</evidence>
<gene>
    <name evidence="13" type="ORF">BCR33DRAFT_733836</name>
</gene>
<evidence type="ECO:0000256" key="11">
    <source>
        <dbReference type="SAM" id="SignalP"/>
    </source>
</evidence>
<keyword evidence="9" id="KW-0325">Glycoprotein</keyword>
<keyword evidence="8 10" id="KW-0472">Membrane</keyword>
<evidence type="ECO:0000256" key="8">
    <source>
        <dbReference type="ARBA" id="ARBA00023136"/>
    </source>
</evidence>
<evidence type="ECO:0000256" key="5">
    <source>
        <dbReference type="ARBA" id="ARBA00022729"/>
    </source>
</evidence>
<protein>
    <recommendedName>
        <fullName evidence="3">Nicastrin</fullName>
    </recommendedName>
</protein>
<dbReference type="PANTHER" id="PTHR21092">
    <property type="entry name" value="NICASTRIN"/>
    <property type="match status" value="1"/>
</dbReference>
<keyword evidence="4 10" id="KW-0812">Transmembrane</keyword>
<feature type="chain" id="PRO_5012553528" description="Nicastrin" evidence="11">
    <location>
        <begin position="17"/>
        <end position="634"/>
    </location>
</feature>
<feature type="signal peptide" evidence="11">
    <location>
        <begin position="1"/>
        <end position="16"/>
    </location>
</feature>
<dbReference type="PANTHER" id="PTHR21092:SF0">
    <property type="entry name" value="NICASTRIN"/>
    <property type="match status" value="1"/>
</dbReference>
<feature type="transmembrane region" description="Helical" evidence="10">
    <location>
        <begin position="603"/>
        <end position="623"/>
    </location>
</feature>
<dbReference type="SUPFAM" id="SSF53187">
    <property type="entry name" value="Zn-dependent exopeptidases"/>
    <property type="match status" value="1"/>
</dbReference>
<dbReference type="InterPro" id="IPR041084">
    <property type="entry name" value="Ncstrn_small"/>
</dbReference>
<keyword evidence="6" id="KW-0914">Notch signaling pathway</keyword>
<dbReference type="AlphaFoldDB" id="A0A1Y2CX06"/>
<evidence type="ECO:0000256" key="6">
    <source>
        <dbReference type="ARBA" id="ARBA00022976"/>
    </source>
</evidence>
<dbReference type="EMBL" id="MCGO01000005">
    <property type="protein sequence ID" value="ORY51569.1"/>
    <property type="molecule type" value="Genomic_DNA"/>
</dbReference>
<evidence type="ECO:0000259" key="12">
    <source>
        <dbReference type="Pfam" id="PF18266"/>
    </source>
</evidence>
<dbReference type="STRING" id="329046.A0A1Y2CX06"/>
<comment type="subcellular location">
    <subcellularLocation>
        <location evidence="1">Membrane</location>
        <topology evidence="1">Single-pass type I membrane protein</topology>
    </subcellularLocation>
</comment>
<dbReference type="Gene3D" id="3.40.630.10">
    <property type="entry name" value="Zn peptidases"/>
    <property type="match status" value="1"/>
</dbReference>
<accession>A0A1Y2CX06</accession>
<dbReference type="GO" id="GO:0005886">
    <property type="term" value="C:plasma membrane"/>
    <property type="evidence" value="ECO:0007669"/>
    <property type="project" value="TreeGrafter"/>
</dbReference>
<dbReference type="OrthoDB" id="10265862at2759"/>
<reference evidence="13 14" key="1">
    <citation type="submission" date="2016-07" db="EMBL/GenBank/DDBJ databases">
        <title>Pervasive Adenine N6-methylation of Active Genes in Fungi.</title>
        <authorList>
            <consortium name="DOE Joint Genome Institute"/>
            <person name="Mondo S.J."/>
            <person name="Dannebaum R.O."/>
            <person name="Kuo R.C."/>
            <person name="Labutti K."/>
            <person name="Haridas S."/>
            <person name="Kuo A."/>
            <person name="Salamov A."/>
            <person name="Ahrendt S.R."/>
            <person name="Lipzen A."/>
            <person name="Sullivan W."/>
            <person name="Andreopoulos W.B."/>
            <person name="Clum A."/>
            <person name="Lindquist E."/>
            <person name="Daum C."/>
            <person name="Ramamoorthy G.K."/>
            <person name="Gryganskyi A."/>
            <person name="Culley D."/>
            <person name="Magnuson J.K."/>
            <person name="James T.Y."/>
            <person name="O'Malley M.A."/>
            <person name="Stajich J.E."/>
            <person name="Spatafora J.W."/>
            <person name="Visel A."/>
            <person name="Grigoriev I.V."/>
        </authorList>
    </citation>
    <scope>NUCLEOTIDE SEQUENCE [LARGE SCALE GENOMIC DNA]</scope>
    <source>
        <strain evidence="13 14">JEL800</strain>
    </source>
</reference>
<evidence type="ECO:0000256" key="10">
    <source>
        <dbReference type="SAM" id="Phobius"/>
    </source>
</evidence>
<dbReference type="Pfam" id="PF05450">
    <property type="entry name" value="Nicastrin"/>
    <property type="match status" value="1"/>
</dbReference>
<evidence type="ECO:0000313" key="14">
    <source>
        <dbReference type="Proteomes" id="UP000193642"/>
    </source>
</evidence>